<name>A0ABV6C0G8_9ACTN</name>
<protein>
    <recommendedName>
        <fullName evidence="3">Prepilin-type N-terminal cleavage/methylation domain-containing protein</fullName>
    </recommendedName>
</protein>
<dbReference type="Proteomes" id="UP001589788">
    <property type="component" value="Unassembled WGS sequence"/>
</dbReference>
<organism evidence="1 2">
    <name type="scientific">Aciditerrimonas ferrireducens</name>
    <dbReference type="NCBI Taxonomy" id="667306"/>
    <lineage>
        <taxon>Bacteria</taxon>
        <taxon>Bacillati</taxon>
        <taxon>Actinomycetota</taxon>
        <taxon>Acidimicrobiia</taxon>
        <taxon>Acidimicrobiales</taxon>
        <taxon>Acidimicrobiaceae</taxon>
        <taxon>Aciditerrimonas</taxon>
    </lineage>
</organism>
<gene>
    <name evidence="1" type="ORF">ACFFRE_03285</name>
</gene>
<comment type="caution">
    <text evidence="1">The sequence shown here is derived from an EMBL/GenBank/DDBJ whole genome shotgun (WGS) entry which is preliminary data.</text>
</comment>
<evidence type="ECO:0000313" key="1">
    <source>
        <dbReference type="EMBL" id="MFC0081183.1"/>
    </source>
</evidence>
<evidence type="ECO:0008006" key="3">
    <source>
        <dbReference type="Google" id="ProtNLM"/>
    </source>
</evidence>
<sequence>MSLVEVVVVVALLGLLLGIVLPVVTTLGQASQAVTASFDAADQLQGPAATLTRLLTEAVAPAPPGSGTWWAVFQPGTSDQQLVFTADVGPLGQELQQGNPASAVTGPALVTVSVTPESTPGGGEQLVASLALPQPGTCPPAGTAEPVTSGCQYPGWEEQLFDLPHLQLGSQPLFQFLVPGSGSSANQLQSTVSSTCTDSSSTMDCPLDQVQAVTFDLQVERNGTPPTAVQSEVWLASPTYDPALG</sequence>
<proteinExistence type="predicted"/>
<accession>A0ABV6C0G8</accession>
<reference evidence="1 2" key="1">
    <citation type="submission" date="2024-09" db="EMBL/GenBank/DDBJ databases">
        <authorList>
            <person name="Sun Q."/>
            <person name="Mori K."/>
        </authorList>
    </citation>
    <scope>NUCLEOTIDE SEQUENCE [LARGE SCALE GENOMIC DNA]</scope>
    <source>
        <strain evidence="1 2">JCM 15389</strain>
    </source>
</reference>
<dbReference type="EMBL" id="JBHLYQ010000019">
    <property type="protein sequence ID" value="MFC0081183.1"/>
    <property type="molecule type" value="Genomic_DNA"/>
</dbReference>
<dbReference type="RefSeq" id="WP_377788177.1">
    <property type="nucleotide sequence ID" value="NZ_JBHLYQ010000019.1"/>
</dbReference>
<dbReference type="InterPro" id="IPR045584">
    <property type="entry name" value="Pilin-like"/>
</dbReference>
<dbReference type="SUPFAM" id="SSF54523">
    <property type="entry name" value="Pili subunits"/>
    <property type="match status" value="1"/>
</dbReference>
<evidence type="ECO:0000313" key="2">
    <source>
        <dbReference type="Proteomes" id="UP001589788"/>
    </source>
</evidence>
<keyword evidence="2" id="KW-1185">Reference proteome</keyword>